<dbReference type="SUPFAM" id="SSF51735">
    <property type="entry name" value="NAD(P)-binding Rossmann-fold domains"/>
    <property type="match status" value="1"/>
</dbReference>
<dbReference type="InterPro" id="IPR036291">
    <property type="entry name" value="NAD(P)-bd_dom_sf"/>
</dbReference>
<feature type="domain" description="NAD-dependent epimerase/dehydratase" evidence="1">
    <location>
        <begin position="4"/>
        <end position="162"/>
    </location>
</feature>
<dbReference type="Proteomes" id="UP000435649">
    <property type="component" value="Unassembled WGS sequence"/>
</dbReference>
<reference evidence="2 3" key="1">
    <citation type="submission" date="2019-08" db="EMBL/GenBank/DDBJ databases">
        <title>In-depth cultivation of the pig gut microbiome towards novel bacterial diversity and tailored functional studies.</title>
        <authorList>
            <person name="Wylensek D."/>
            <person name="Hitch T.C.A."/>
            <person name="Clavel T."/>
        </authorList>
    </citation>
    <scope>NUCLEOTIDE SEQUENCE [LARGE SCALE GENOMIC DNA]</scope>
    <source>
        <strain evidence="2 3">BBE-744-WT-12</strain>
    </source>
</reference>
<dbReference type="Gene3D" id="3.40.50.720">
    <property type="entry name" value="NAD(P)-binding Rossmann-like Domain"/>
    <property type="match status" value="1"/>
</dbReference>
<keyword evidence="3" id="KW-1185">Reference proteome</keyword>
<sequence length="331" mass="37632">MKKVLVLGASGAMGRYLLPHLAERGYRIDGVSLDGAGESLPNVNHIRANAKERAVYRRLLENGYDGIVDFLTYGTGELAWYLPQALDHTEHYIFLSSCRVFDDREHPVRETSPRLIDTAGDELLRNSDDYCIYKARGENILYAFPRRNWTIVRPATTYSLMRYQLVTLEAADTVGRAFAGKKVVVPEQARYRQATMSWGGDVARMIAGLLFNEKALGEAFNAATAEHRSWDEIAACYKDICGLEAVWVDKEDYLRILNPDPYDMGPRWQLEYARLFTRVTDNSKILAVLGMRQSELTPLYDGLRKEISRCPKDTVWPVNAAMDEYLAAMKR</sequence>
<dbReference type="InterPro" id="IPR001509">
    <property type="entry name" value="Epimerase_deHydtase"/>
</dbReference>
<evidence type="ECO:0000313" key="3">
    <source>
        <dbReference type="Proteomes" id="UP000435649"/>
    </source>
</evidence>
<gene>
    <name evidence="2" type="ORF">FYJ85_02505</name>
</gene>
<dbReference type="RefSeq" id="WP_106054965.1">
    <property type="nucleotide sequence ID" value="NZ_DBFCGB010000190.1"/>
</dbReference>
<protein>
    <submittedName>
        <fullName evidence="2">NAD-dependent epimerase/dehydratase family protein</fullName>
    </submittedName>
</protein>
<dbReference type="Pfam" id="PF01370">
    <property type="entry name" value="Epimerase"/>
    <property type="match status" value="1"/>
</dbReference>
<evidence type="ECO:0000313" key="2">
    <source>
        <dbReference type="EMBL" id="MST95914.1"/>
    </source>
</evidence>
<proteinExistence type="predicted"/>
<evidence type="ECO:0000259" key="1">
    <source>
        <dbReference type="Pfam" id="PF01370"/>
    </source>
</evidence>
<dbReference type="AlphaFoldDB" id="A0A844FYV7"/>
<organism evidence="2 3">
    <name type="scientific">Victivallis lenta</name>
    <dbReference type="NCBI Taxonomy" id="2606640"/>
    <lineage>
        <taxon>Bacteria</taxon>
        <taxon>Pseudomonadati</taxon>
        <taxon>Lentisphaerota</taxon>
        <taxon>Lentisphaeria</taxon>
        <taxon>Victivallales</taxon>
        <taxon>Victivallaceae</taxon>
        <taxon>Victivallis</taxon>
    </lineage>
</organism>
<comment type="caution">
    <text evidence="2">The sequence shown here is derived from an EMBL/GenBank/DDBJ whole genome shotgun (WGS) entry which is preliminary data.</text>
</comment>
<dbReference type="EMBL" id="VUNS01000002">
    <property type="protein sequence ID" value="MST95914.1"/>
    <property type="molecule type" value="Genomic_DNA"/>
</dbReference>
<accession>A0A844FYV7</accession>
<name>A0A844FYV7_9BACT</name>